<sequence>MVDSRLVLSQVQQVQMILLNTYAENMILSESFQIVVMTEKLPLSQKDFKNYFEYKRKETGLEDLIARLWIVEDK</sequence>
<name>A0A2G9HRL1_9LAMI</name>
<protein>
    <submittedName>
        <fullName evidence="1">Uncharacterized protein</fullName>
    </submittedName>
</protein>
<evidence type="ECO:0000313" key="2">
    <source>
        <dbReference type="Proteomes" id="UP000231279"/>
    </source>
</evidence>
<dbReference type="Proteomes" id="UP000231279">
    <property type="component" value="Unassembled WGS sequence"/>
</dbReference>
<dbReference type="OrthoDB" id="1300022at2759"/>
<reference evidence="2" key="1">
    <citation type="journal article" date="2018" name="Gigascience">
        <title>Genome assembly of the Pink Ipe (Handroanthus impetiginosus, Bignoniaceae), a highly valued, ecologically keystone Neotropical timber forest tree.</title>
        <authorList>
            <person name="Silva-Junior O.B."/>
            <person name="Grattapaglia D."/>
            <person name="Novaes E."/>
            <person name="Collevatti R.G."/>
        </authorList>
    </citation>
    <scope>NUCLEOTIDE SEQUENCE [LARGE SCALE GENOMIC DNA]</scope>
    <source>
        <strain evidence="2">cv. UFG-1</strain>
    </source>
</reference>
<keyword evidence="2" id="KW-1185">Reference proteome</keyword>
<dbReference type="EMBL" id="NKXS01001199">
    <property type="protein sequence ID" value="PIN19930.1"/>
    <property type="molecule type" value="Genomic_DNA"/>
</dbReference>
<dbReference type="AlphaFoldDB" id="A0A2G9HRL1"/>
<evidence type="ECO:0000313" key="1">
    <source>
        <dbReference type="EMBL" id="PIN19930.1"/>
    </source>
</evidence>
<proteinExistence type="predicted"/>
<gene>
    <name evidence="1" type="ORF">CDL12_07388</name>
</gene>
<comment type="caution">
    <text evidence="1">The sequence shown here is derived from an EMBL/GenBank/DDBJ whole genome shotgun (WGS) entry which is preliminary data.</text>
</comment>
<accession>A0A2G9HRL1</accession>
<organism evidence="1 2">
    <name type="scientific">Handroanthus impetiginosus</name>
    <dbReference type="NCBI Taxonomy" id="429701"/>
    <lineage>
        <taxon>Eukaryota</taxon>
        <taxon>Viridiplantae</taxon>
        <taxon>Streptophyta</taxon>
        <taxon>Embryophyta</taxon>
        <taxon>Tracheophyta</taxon>
        <taxon>Spermatophyta</taxon>
        <taxon>Magnoliopsida</taxon>
        <taxon>eudicotyledons</taxon>
        <taxon>Gunneridae</taxon>
        <taxon>Pentapetalae</taxon>
        <taxon>asterids</taxon>
        <taxon>lamiids</taxon>
        <taxon>Lamiales</taxon>
        <taxon>Bignoniaceae</taxon>
        <taxon>Crescentiina</taxon>
        <taxon>Tabebuia alliance</taxon>
        <taxon>Handroanthus</taxon>
    </lineage>
</organism>